<dbReference type="InterPro" id="IPR019861">
    <property type="entry name" value="PorP/SprF_Bacteroidetes"/>
</dbReference>
<reference evidence="1 2" key="1">
    <citation type="journal article" date="2020" name="Syst. Appl. Microbiol.">
        <title>Arthrospiribacter ruber gen. nov., sp. nov., a novel bacterium isolated from Arthrospira cultures.</title>
        <authorList>
            <person name="Waleron M."/>
            <person name="Misztak A."/>
            <person name="Waleron M.M."/>
            <person name="Furmaniak M."/>
            <person name="Mrozik A."/>
            <person name="Waleron K."/>
        </authorList>
    </citation>
    <scope>NUCLEOTIDE SEQUENCE [LARGE SCALE GENOMIC DNA]</scope>
    <source>
        <strain evidence="1 2">DPMB0001</strain>
    </source>
</reference>
<comment type="caution">
    <text evidence="1">The sequence shown here is derived from an EMBL/GenBank/DDBJ whole genome shotgun (WGS) entry which is preliminary data.</text>
</comment>
<dbReference type="AlphaFoldDB" id="A0A951MDN5"/>
<accession>A0A951MDN5</accession>
<evidence type="ECO:0000313" key="1">
    <source>
        <dbReference type="EMBL" id="MBW3468687.1"/>
    </source>
</evidence>
<gene>
    <name evidence="1" type="ORF">EGN73_12820</name>
</gene>
<protein>
    <submittedName>
        <fullName evidence="1">Type IX secretion system membrane protein PorP/SprF</fullName>
    </submittedName>
</protein>
<organism evidence="1 2">
    <name type="scientific">Arthrospiribacter ruber</name>
    <dbReference type="NCBI Taxonomy" id="2487934"/>
    <lineage>
        <taxon>Bacteria</taxon>
        <taxon>Pseudomonadati</taxon>
        <taxon>Bacteroidota</taxon>
        <taxon>Cytophagia</taxon>
        <taxon>Cytophagales</taxon>
        <taxon>Cyclobacteriaceae</taxon>
        <taxon>Arthrospiribacter</taxon>
    </lineage>
</organism>
<proteinExistence type="predicted"/>
<dbReference type="NCBIfam" id="TIGR03519">
    <property type="entry name" value="T9SS_PorP_fam"/>
    <property type="match status" value="1"/>
</dbReference>
<dbReference type="RefSeq" id="WP_219290409.1">
    <property type="nucleotide sequence ID" value="NZ_RPHB01000006.1"/>
</dbReference>
<name>A0A951MDN5_9BACT</name>
<sequence>MRKIFWMLIMLLYVPLLKAQDIQFSQFYAASMYLNPAFAGSAEITRLGLNFRNQWPSIDQSFIAYSAYVDHFFEDYNSGVGVIVNGSRESFSNLQNNEIGLMYTYRLRIGEKSFLNFGVQGSYGLRAAAFDEVVLGTQLDIDRGVILPSPGSGIIDDRQNSFFDLHSGLLFYNDKFWVGISSHHLTEPDLSYLMDGYDGLPRKYSAHGGVRFNLKPGFINDYFNNTQQERTVSFAFNYKKQGLFDQLDIGSELYFEPIVLGIWYRGLPSFNALPNNDAIIGLVGFSFQSGLDIGYSYDFTLSRLGWRNSGGAHEVSMRYSFIDQLYQKSKRRTPAFRY</sequence>
<dbReference type="Proteomes" id="UP000727490">
    <property type="component" value="Unassembled WGS sequence"/>
</dbReference>
<evidence type="ECO:0000313" key="2">
    <source>
        <dbReference type="Proteomes" id="UP000727490"/>
    </source>
</evidence>
<dbReference type="EMBL" id="RPHB01000006">
    <property type="protein sequence ID" value="MBW3468687.1"/>
    <property type="molecule type" value="Genomic_DNA"/>
</dbReference>
<keyword evidence="2" id="KW-1185">Reference proteome</keyword>
<dbReference type="Pfam" id="PF11751">
    <property type="entry name" value="PorP_SprF"/>
    <property type="match status" value="1"/>
</dbReference>